<feature type="signal peptide" evidence="1">
    <location>
        <begin position="1"/>
        <end position="20"/>
    </location>
</feature>
<feature type="non-terminal residue" evidence="2">
    <location>
        <position position="1"/>
    </location>
</feature>
<protein>
    <submittedName>
        <fullName evidence="2">Uncharacterized protein</fullName>
    </submittedName>
</protein>
<organism evidence="2 3">
    <name type="scientific">Trichonephila inaurata madagascariensis</name>
    <dbReference type="NCBI Taxonomy" id="2747483"/>
    <lineage>
        <taxon>Eukaryota</taxon>
        <taxon>Metazoa</taxon>
        <taxon>Ecdysozoa</taxon>
        <taxon>Arthropoda</taxon>
        <taxon>Chelicerata</taxon>
        <taxon>Arachnida</taxon>
        <taxon>Araneae</taxon>
        <taxon>Araneomorphae</taxon>
        <taxon>Entelegynae</taxon>
        <taxon>Araneoidea</taxon>
        <taxon>Nephilidae</taxon>
        <taxon>Trichonephila</taxon>
        <taxon>Trichonephila inaurata</taxon>
    </lineage>
</organism>
<keyword evidence="3" id="KW-1185">Reference proteome</keyword>
<dbReference type="OrthoDB" id="10417551at2759"/>
<comment type="caution">
    <text evidence="2">The sequence shown here is derived from an EMBL/GenBank/DDBJ whole genome shotgun (WGS) entry which is preliminary data.</text>
</comment>
<keyword evidence="1" id="KW-0732">Signal</keyword>
<dbReference type="EMBL" id="BMAV01025923">
    <property type="protein sequence ID" value="GFS45962.1"/>
    <property type="molecule type" value="Genomic_DNA"/>
</dbReference>
<gene>
    <name evidence="2" type="ORF">TNIN_312361</name>
</gene>
<sequence length="47" mass="5142">LVPMMAFLVIIMAILVLTKSSSVMAMDFLVPVKVLEVVCRTPVGKNH</sequence>
<feature type="chain" id="PRO_5036499300" evidence="1">
    <location>
        <begin position="21"/>
        <end position="47"/>
    </location>
</feature>
<dbReference type="AlphaFoldDB" id="A0A8X6IHC6"/>
<proteinExistence type="predicted"/>
<evidence type="ECO:0000256" key="1">
    <source>
        <dbReference type="SAM" id="SignalP"/>
    </source>
</evidence>
<evidence type="ECO:0000313" key="2">
    <source>
        <dbReference type="EMBL" id="GFS45962.1"/>
    </source>
</evidence>
<name>A0A8X6IHC6_9ARAC</name>
<accession>A0A8X6IHC6</accession>
<evidence type="ECO:0000313" key="3">
    <source>
        <dbReference type="Proteomes" id="UP000886998"/>
    </source>
</evidence>
<dbReference type="Proteomes" id="UP000886998">
    <property type="component" value="Unassembled WGS sequence"/>
</dbReference>
<reference evidence="2" key="1">
    <citation type="submission" date="2020-08" db="EMBL/GenBank/DDBJ databases">
        <title>Multicomponent nature underlies the extraordinary mechanical properties of spider dragline silk.</title>
        <authorList>
            <person name="Kono N."/>
            <person name="Nakamura H."/>
            <person name="Mori M."/>
            <person name="Yoshida Y."/>
            <person name="Ohtoshi R."/>
            <person name="Malay A.D."/>
            <person name="Moran D.A.P."/>
            <person name="Tomita M."/>
            <person name="Numata K."/>
            <person name="Arakawa K."/>
        </authorList>
    </citation>
    <scope>NUCLEOTIDE SEQUENCE</scope>
</reference>